<organism evidence="2 3">
    <name type="scientific">Trichomonas vaginalis (strain ATCC PRA-98 / G3)</name>
    <dbReference type="NCBI Taxonomy" id="412133"/>
    <lineage>
        <taxon>Eukaryota</taxon>
        <taxon>Metamonada</taxon>
        <taxon>Parabasalia</taxon>
        <taxon>Trichomonadida</taxon>
        <taxon>Trichomonadidae</taxon>
        <taxon>Trichomonas</taxon>
    </lineage>
</organism>
<dbReference type="InterPro" id="IPR039031">
    <property type="entry name" value="Mucolipin"/>
</dbReference>
<dbReference type="RefSeq" id="XP_001306673.1">
    <property type="nucleotide sequence ID" value="XM_001306672.1"/>
</dbReference>
<dbReference type="OrthoDB" id="263481at2759"/>
<dbReference type="Proteomes" id="UP000001542">
    <property type="component" value="Unassembled WGS sequence"/>
</dbReference>
<feature type="transmembrane region" description="Helical" evidence="1">
    <location>
        <begin position="254"/>
        <end position="274"/>
    </location>
</feature>
<evidence type="ECO:0000313" key="3">
    <source>
        <dbReference type="Proteomes" id="UP000001542"/>
    </source>
</evidence>
<dbReference type="GO" id="GO:0072345">
    <property type="term" value="F:NAADP-sensitive calcium-release channel activity"/>
    <property type="evidence" value="ECO:0000318"/>
    <property type="project" value="GO_Central"/>
</dbReference>
<reference evidence="2" key="2">
    <citation type="journal article" date="2007" name="Science">
        <title>Draft genome sequence of the sexually transmitted pathogen Trichomonas vaginalis.</title>
        <authorList>
            <person name="Carlton J.M."/>
            <person name="Hirt R.P."/>
            <person name="Silva J.C."/>
            <person name="Delcher A.L."/>
            <person name="Schatz M."/>
            <person name="Zhao Q."/>
            <person name="Wortman J.R."/>
            <person name="Bidwell S.L."/>
            <person name="Alsmark U.C.M."/>
            <person name="Besteiro S."/>
            <person name="Sicheritz-Ponten T."/>
            <person name="Noel C.J."/>
            <person name="Dacks J.B."/>
            <person name="Foster P.G."/>
            <person name="Simillion C."/>
            <person name="Van de Peer Y."/>
            <person name="Miranda-Saavedra D."/>
            <person name="Barton G.J."/>
            <person name="Westrop G.D."/>
            <person name="Mueller S."/>
            <person name="Dessi D."/>
            <person name="Fiori P.L."/>
            <person name="Ren Q."/>
            <person name="Paulsen I."/>
            <person name="Zhang H."/>
            <person name="Bastida-Corcuera F.D."/>
            <person name="Simoes-Barbosa A."/>
            <person name="Brown M.T."/>
            <person name="Hayes R.D."/>
            <person name="Mukherjee M."/>
            <person name="Okumura C.Y."/>
            <person name="Schneider R."/>
            <person name="Smith A.J."/>
            <person name="Vanacova S."/>
            <person name="Villalvazo M."/>
            <person name="Haas B.J."/>
            <person name="Pertea M."/>
            <person name="Feldblyum T.V."/>
            <person name="Utterback T.R."/>
            <person name="Shu C.L."/>
            <person name="Osoegawa K."/>
            <person name="de Jong P.J."/>
            <person name="Hrdy I."/>
            <person name="Horvathova L."/>
            <person name="Zubacova Z."/>
            <person name="Dolezal P."/>
            <person name="Malik S.B."/>
            <person name="Logsdon J.M. Jr."/>
            <person name="Henze K."/>
            <person name="Gupta A."/>
            <person name="Wang C.C."/>
            <person name="Dunne R.L."/>
            <person name="Upcroft J.A."/>
            <person name="Upcroft P."/>
            <person name="White O."/>
            <person name="Salzberg S.L."/>
            <person name="Tang P."/>
            <person name="Chiu C.-H."/>
            <person name="Lee Y.-S."/>
            <person name="Embley T.M."/>
            <person name="Coombs G.H."/>
            <person name="Mottram J.C."/>
            <person name="Tachezy J."/>
            <person name="Fraser-Liggett C.M."/>
            <person name="Johnson P.J."/>
        </authorList>
    </citation>
    <scope>NUCLEOTIDE SEQUENCE [LARGE SCALE GENOMIC DNA]</scope>
    <source>
        <strain evidence="2">G3</strain>
    </source>
</reference>
<proteinExistence type="predicted"/>
<keyword evidence="1" id="KW-0812">Transmembrane</keyword>
<name>A2FMX5_TRIV3</name>
<feature type="transmembrane region" description="Helical" evidence="1">
    <location>
        <begin position="223"/>
        <end position="242"/>
    </location>
</feature>
<dbReference type="VEuPathDB" id="TrichDB:TVAG_455130"/>
<keyword evidence="1" id="KW-1133">Transmembrane helix</keyword>
<dbReference type="PANTHER" id="PTHR12127">
    <property type="entry name" value="MUCOLIPIN"/>
    <property type="match status" value="1"/>
</dbReference>
<protein>
    <recommendedName>
        <fullName evidence="4">Polycystin cation channel PKD1/PKD2 domain-containing protein</fullName>
    </recommendedName>
</protein>
<feature type="transmembrane region" description="Helical" evidence="1">
    <location>
        <begin position="362"/>
        <end position="383"/>
    </location>
</feature>
<dbReference type="Gene3D" id="1.10.287.70">
    <property type="match status" value="1"/>
</dbReference>
<keyword evidence="1" id="KW-0472">Membrane</keyword>
<dbReference type="AlphaFoldDB" id="A2FMX5"/>
<dbReference type="KEGG" id="tva:4751468"/>
<gene>
    <name evidence="2" type="ORF">TVAG_455130</name>
</gene>
<reference evidence="2" key="1">
    <citation type="submission" date="2006-10" db="EMBL/GenBank/DDBJ databases">
        <authorList>
            <person name="Amadeo P."/>
            <person name="Zhao Q."/>
            <person name="Wortman J."/>
            <person name="Fraser-Liggett C."/>
            <person name="Carlton J."/>
        </authorList>
    </citation>
    <scope>NUCLEOTIDE SEQUENCE</scope>
    <source>
        <strain evidence="2">G3</strain>
    </source>
</reference>
<feature type="transmembrane region" description="Helical" evidence="1">
    <location>
        <begin position="294"/>
        <end position="319"/>
    </location>
</feature>
<evidence type="ECO:0000256" key="1">
    <source>
        <dbReference type="SAM" id="Phobius"/>
    </source>
</evidence>
<accession>A2FMX5</accession>
<keyword evidence="3" id="KW-1185">Reference proteome</keyword>
<dbReference type="PANTHER" id="PTHR12127:SF7">
    <property type="entry name" value="SD02261P"/>
    <property type="match status" value="1"/>
</dbReference>
<dbReference type="VEuPathDB" id="TrichDB:TVAGG3_0387530"/>
<dbReference type="InParanoid" id="A2FMX5"/>
<feature type="transmembrane region" description="Helical" evidence="1">
    <location>
        <begin position="171"/>
        <end position="198"/>
    </location>
</feature>
<sequence length="423" mass="48857">MIPFFQDFGRAIDGYFLEGHSESEDDDIEDIYGDAKLYTKSDVLDALNGSFYKYLFFTDIFPCSYPLSKSSDLTFQIKLKNQEQLSFIVTEDNVSVANDIALKYIDTFTIFSLSMTITLHPREVGTIDSYQVGVSSIFEFYYGTSIIVWKNLHERSILYSKKPTSGLLTQWTITSAAFIVTFSLICCIITVISLIRFYQTAKQKALKERTSVLKYFRIKLDPWEPISFLLDACSVICVSIFIKYSKDINDSLPWPMFLLSASSFAHVFVLFKYFRLVPSLYLIVRMLEQGIGPVFKFLIGCMPFFFGYIYVGVCLFGWYSPHYTSPRQAAKLLISACNGDYLLDGYDEMAYGADKSKLIPSIYFTSFIFQGLCIWFYVTLAIFHELLEKLIEEEEGYEDESRPQRDEYQKIPTSRVFDNSRYV</sequence>
<evidence type="ECO:0000313" key="2">
    <source>
        <dbReference type="EMBL" id="EAX93743.1"/>
    </source>
</evidence>
<evidence type="ECO:0008006" key="4">
    <source>
        <dbReference type="Google" id="ProtNLM"/>
    </source>
</evidence>
<dbReference type="EMBL" id="DS113894">
    <property type="protein sequence ID" value="EAX93743.1"/>
    <property type="molecule type" value="Genomic_DNA"/>
</dbReference>
<dbReference type="GO" id="GO:0016020">
    <property type="term" value="C:membrane"/>
    <property type="evidence" value="ECO:0000318"/>
    <property type="project" value="GO_Central"/>
</dbReference>